<protein>
    <submittedName>
        <fullName evidence="3">HDOD domain-containing protein</fullName>
    </submittedName>
</protein>
<dbReference type="AlphaFoldDB" id="A0A6M0JXH3"/>
<evidence type="ECO:0000313" key="4">
    <source>
        <dbReference type="Proteomes" id="UP000483379"/>
    </source>
</evidence>
<dbReference type="PROSITE" id="PS51833">
    <property type="entry name" value="HDOD"/>
    <property type="match status" value="1"/>
</dbReference>
<feature type="region of interest" description="Disordered" evidence="1">
    <location>
        <begin position="290"/>
        <end position="313"/>
    </location>
</feature>
<dbReference type="InterPro" id="IPR013976">
    <property type="entry name" value="HDOD"/>
</dbReference>
<dbReference type="InterPro" id="IPR029016">
    <property type="entry name" value="GAF-like_dom_sf"/>
</dbReference>
<dbReference type="Gene3D" id="1.10.3210.10">
    <property type="entry name" value="Hypothetical protein af1432"/>
    <property type="match status" value="1"/>
</dbReference>
<gene>
    <name evidence="3" type="ORF">G3446_03730</name>
</gene>
<comment type="caution">
    <text evidence="3">The sequence shown here is derived from an EMBL/GenBank/DDBJ whole genome shotgun (WGS) entry which is preliminary data.</text>
</comment>
<evidence type="ECO:0000259" key="2">
    <source>
        <dbReference type="PROSITE" id="PS51833"/>
    </source>
</evidence>
<accession>A0A6M0JXH3</accession>
<feature type="domain" description="HDOD" evidence="2">
    <location>
        <begin position="19"/>
        <end position="214"/>
    </location>
</feature>
<proteinExistence type="predicted"/>
<dbReference type="Pfam" id="PF08668">
    <property type="entry name" value="HDOD"/>
    <property type="match status" value="1"/>
</dbReference>
<dbReference type="PANTHER" id="PTHR33525">
    <property type="match status" value="1"/>
</dbReference>
<dbReference type="Pfam" id="PF01590">
    <property type="entry name" value="GAF"/>
    <property type="match status" value="1"/>
</dbReference>
<dbReference type="EMBL" id="JAAIJQ010000007">
    <property type="protein sequence ID" value="NEV61017.1"/>
    <property type="molecule type" value="Genomic_DNA"/>
</dbReference>
<dbReference type="InterPro" id="IPR003018">
    <property type="entry name" value="GAF"/>
</dbReference>
<keyword evidence="4" id="KW-1185">Reference proteome</keyword>
<organism evidence="3 4">
    <name type="scientific">Thiorhodococcus minor</name>
    <dbReference type="NCBI Taxonomy" id="57489"/>
    <lineage>
        <taxon>Bacteria</taxon>
        <taxon>Pseudomonadati</taxon>
        <taxon>Pseudomonadota</taxon>
        <taxon>Gammaproteobacteria</taxon>
        <taxon>Chromatiales</taxon>
        <taxon>Chromatiaceae</taxon>
        <taxon>Thiorhodococcus</taxon>
    </lineage>
</organism>
<dbReference type="InterPro" id="IPR052340">
    <property type="entry name" value="RNase_Y/CdgJ"/>
</dbReference>
<reference evidence="3 4" key="1">
    <citation type="submission" date="2020-02" db="EMBL/GenBank/DDBJ databases">
        <title>Genome sequences of Thiorhodococcus mannitoliphagus and Thiorhodococcus minor, purple sulfur photosynthetic bacteria in the gammaproteobacterial family, Chromatiaceae.</title>
        <authorList>
            <person name="Aviles F.A."/>
            <person name="Meyer T.E."/>
            <person name="Kyndt J.A."/>
        </authorList>
    </citation>
    <scope>NUCLEOTIDE SEQUENCE [LARGE SCALE GENOMIC DNA]</scope>
    <source>
        <strain evidence="3 4">DSM 11518</strain>
    </source>
</reference>
<evidence type="ECO:0000313" key="3">
    <source>
        <dbReference type="EMBL" id="NEV61017.1"/>
    </source>
</evidence>
<dbReference type="Proteomes" id="UP000483379">
    <property type="component" value="Unassembled WGS sequence"/>
</dbReference>
<sequence>MQPKRSLDEWLELIRRQDMPIFDQTVQRVITLSGDDRAPMSELAEVILRDPSMTARALKLANSIVYNPSASGINTITRAVIILGFNAVRNICLTLTLIDTLVKGAAKERLGRELGRAMHAAVQARALAAARGDKSPEEVFIATLLYRIGELAFWCFGGEHADRVEQLIFQKGLTQEQAQERVLGFRLSQLSRQLVSEWHISELLQEATQYPTRQDPRIQSVMLGQQIARCAEEQGWHSEAMESLFKKASKLTALPQDKAQTLLLQKAHAATNVATDFGAAFAAPHIPQPSAEIANQDGHSEPTSEACSAETPARDPALQSKILRELSAVLEGSTCSFNVIMELVLEGIFRGVGVDRVVFALTTPDKGAIKAKYALGPDGDEVSEHFAFTRPSQGQDVLFQTLDQKRPYLVDASARRTDDRIPERLTQLTKATTFMVAPIVVDNRSIGLFYADRSLTDRPLDAASFDDFKHFVHQASMGLTLASARRQQ</sequence>
<dbReference type="Gene3D" id="3.30.450.40">
    <property type="match status" value="1"/>
</dbReference>
<dbReference type="SMART" id="SM00065">
    <property type="entry name" value="GAF"/>
    <property type="match status" value="1"/>
</dbReference>
<dbReference type="SUPFAM" id="SSF109604">
    <property type="entry name" value="HD-domain/PDEase-like"/>
    <property type="match status" value="1"/>
</dbReference>
<evidence type="ECO:0000256" key="1">
    <source>
        <dbReference type="SAM" id="MobiDB-lite"/>
    </source>
</evidence>
<name>A0A6M0JXH3_9GAMM</name>
<dbReference type="PANTHER" id="PTHR33525:SF3">
    <property type="entry name" value="RIBONUCLEASE Y"/>
    <property type="match status" value="1"/>
</dbReference>
<dbReference type="SUPFAM" id="SSF55781">
    <property type="entry name" value="GAF domain-like"/>
    <property type="match status" value="1"/>
</dbReference>